<evidence type="ECO:0000256" key="2">
    <source>
        <dbReference type="ARBA" id="ARBA00009178"/>
    </source>
</evidence>
<dbReference type="InterPro" id="IPR008801">
    <property type="entry name" value="RALF"/>
</dbReference>
<evidence type="ECO:0000313" key="9">
    <source>
        <dbReference type="Proteomes" id="UP000834106"/>
    </source>
</evidence>
<gene>
    <name evidence="8" type="ORF">FPE_LOCUS17326</name>
</gene>
<dbReference type="Proteomes" id="UP000834106">
    <property type="component" value="Chromosome 10"/>
</dbReference>
<dbReference type="PANTHER" id="PTHR33136:SF107">
    <property type="entry name" value="RAPID ALKALINIZATION FACTOR"/>
    <property type="match status" value="1"/>
</dbReference>
<protein>
    <submittedName>
        <fullName evidence="8">Uncharacterized protein</fullName>
    </submittedName>
</protein>
<feature type="signal peptide" evidence="7">
    <location>
        <begin position="1"/>
        <end position="25"/>
    </location>
</feature>
<keyword evidence="3" id="KW-0964">Secreted</keyword>
<dbReference type="EMBL" id="OU503045">
    <property type="protein sequence ID" value="CAI9768964.1"/>
    <property type="molecule type" value="Genomic_DNA"/>
</dbReference>
<evidence type="ECO:0000313" key="8">
    <source>
        <dbReference type="EMBL" id="CAI9768964.1"/>
    </source>
</evidence>
<reference evidence="8" key="1">
    <citation type="submission" date="2023-05" db="EMBL/GenBank/DDBJ databases">
        <authorList>
            <person name="Huff M."/>
        </authorList>
    </citation>
    <scope>NUCLEOTIDE SEQUENCE</scope>
</reference>
<comment type="subcellular location">
    <subcellularLocation>
        <location evidence="1">Secreted</location>
    </subcellularLocation>
</comment>
<evidence type="ECO:0000256" key="3">
    <source>
        <dbReference type="ARBA" id="ARBA00022525"/>
    </source>
</evidence>
<evidence type="ECO:0000256" key="1">
    <source>
        <dbReference type="ARBA" id="ARBA00004613"/>
    </source>
</evidence>
<name>A0AAD1ZGJ8_9LAMI</name>
<keyword evidence="9" id="KW-1185">Reference proteome</keyword>
<feature type="chain" id="PRO_5042127367" evidence="7">
    <location>
        <begin position="26"/>
        <end position="119"/>
    </location>
</feature>
<dbReference type="Pfam" id="PF05498">
    <property type="entry name" value="RALF"/>
    <property type="match status" value="1"/>
</dbReference>
<evidence type="ECO:0000256" key="6">
    <source>
        <dbReference type="ARBA" id="ARBA00023157"/>
    </source>
</evidence>
<comment type="similarity">
    <text evidence="2">Belongs to the plant rapid alkalinization factor (RALF) family.</text>
</comment>
<evidence type="ECO:0000256" key="7">
    <source>
        <dbReference type="SAM" id="SignalP"/>
    </source>
</evidence>
<keyword evidence="6" id="KW-1015">Disulfide bond</keyword>
<proteinExistence type="inferred from homology"/>
<dbReference type="GO" id="GO:0005576">
    <property type="term" value="C:extracellular region"/>
    <property type="evidence" value="ECO:0007669"/>
    <property type="project" value="UniProtKB-SubCell"/>
</dbReference>
<dbReference type="AlphaFoldDB" id="A0AAD1ZGJ8"/>
<dbReference type="GO" id="GO:0019722">
    <property type="term" value="P:calcium-mediated signaling"/>
    <property type="evidence" value="ECO:0007669"/>
    <property type="project" value="TreeGrafter"/>
</dbReference>
<dbReference type="GO" id="GO:0005179">
    <property type="term" value="F:hormone activity"/>
    <property type="evidence" value="ECO:0007669"/>
    <property type="project" value="UniProtKB-KW"/>
</dbReference>
<dbReference type="PANTHER" id="PTHR33136">
    <property type="entry name" value="RAPID ALKALINIZATION FACTOR-LIKE"/>
    <property type="match status" value="1"/>
</dbReference>
<sequence length="119" mass="13149">MARTVSSLLFTLCTIAFLLLSQASASSEQEAAGWLMPMMRSGCNGTIAECLSDTDEEFDLDSESNRRVLATRRRYISYGALQRNNVPCSRRGASYYNCRPGAQANPYTRGCSAITRCRS</sequence>
<dbReference type="GO" id="GO:0009506">
    <property type="term" value="C:plasmodesma"/>
    <property type="evidence" value="ECO:0007669"/>
    <property type="project" value="TreeGrafter"/>
</dbReference>
<keyword evidence="5 7" id="KW-0732">Signal</keyword>
<keyword evidence="4" id="KW-0372">Hormone</keyword>
<accession>A0AAD1ZGJ8</accession>
<evidence type="ECO:0000256" key="5">
    <source>
        <dbReference type="ARBA" id="ARBA00022729"/>
    </source>
</evidence>
<evidence type="ECO:0000256" key="4">
    <source>
        <dbReference type="ARBA" id="ARBA00022702"/>
    </source>
</evidence>
<organism evidence="8 9">
    <name type="scientific">Fraxinus pennsylvanica</name>
    <dbReference type="NCBI Taxonomy" id="56036"/>
    <lineage>
        <taxon>Eukaryota</taxon>
        <taxon>Viridiplantae</taxon>
        <taxon>Streptophyta</taxon>
        <taxon>Embryophyta</taxon>
        <taxon>Tracheophyta</taxon>
        <taxon>Spermatophyta</taxon>
        <taxon>Magnoliopsida</taxon>
        <taxon>eudicotyledons</taxon>
        <taxon>Gunneridae</taxon>
        <taxon>Pentapetalae</taxon>
        <taxon>asterids</taxon>
        <taxon>lamiids</taxon>
        <taxon>Lamiales</taxon>
        <taxon>Oleaceae</taxon>
        <taxon>Oleeae</taxon>
        <taxon>Fraxinus</taxon>
    </lineage>
</organism>